<protein>
    <recommendedName>
        <fullName evidence="4">Fungal N-terminal domain-containing protein</fullName>
    </recommendedName>
</protein>
<feature type="coiled-coil region" evidence="1">
    <location>
        <begin position="148"/>
        <end position="175"/>
    </location>
</feature>
<comment type="caution">
    <text evidence="2">The sequence shown here is derived from an EMBL/GenBank/DDBJ whole genome shotgun (WGS) entry which is preliminary data.</text>
</comment>
<dbReference type="EMBL" id="PQFF01000320">
    <property type="protein sequence ID" value="RHZ60880.1"/>
    <property type="molecule type" value="Genomic_DNA"/>
</dbReference>
<evidence type="ECO:0008006" key="4">
    <source>
        <dbReference type="Google" id="ProtNLM"/>
    </source>
</evidence>
<evidence type="ECO:0000256" key="1">
    <source>
        <dbReference type="SAM" id="Coils"/>
    </source>
</evidence>
<dbReference type="AlphaFoldDB" id="A0A397HKB7"/>
<keyword evidence="3" id="KW-1185">Reference proteome</keyword>
<sequence length="191" mass="22092">MNMFNLIQTVGMVVVPFLPLFTAITKIVESLNLTRKNAKYNERICNALLDRVEIIQHAVKSLLRKHKENAENFREQNYYHAWVRLIDVLTNIEKFAKDVTQQAGLQKYSNTNVLQQAFDRNIKEFESVCTELQFKIALYSEKQRAIENKQVLEDINNLEKAMSDINDEIKETKSSDHTVAVKSIASPGQKF</sequence>
<evidence type="ECO:0000313" key="3">
    <source>
        <dbReference type="Proteomes" id="UP000266861"/>
    </source>
</evidence>
<dbReference type="Gene3D" id="1.20.930.20">
    <property type="entry name" value="Adaptor protein Cbl, N-terminal domain"/>
    <property type="match status" value="1"/>
</dbReference>
<dbReference type="STRING" id="1348612.A0A397HKB7"/>
<organism evidence="2 3">
    <name type="scientific">Diversispora epigaea</name>
    <dbReference type="NCBI Taxonomy" id="1348612"/>
    <lineage>
        <taxon>Eukaryota</taxon>
        <taxon>Fungi</taxon>
        <taxon>Fungi incertae sedis</taxon>
        <taxon>Mucoromycota</taxon>
        <taxon>Glomeromycotina</taxon>
        <taxon>Glomeromycetes</taxon>
        <taxon>Diversisporales</taxon>
        <taxon>Diversisporaceae</taxon>
        <taxon>Diversispora</taxon>
    </lineage>
</organism>
<proteinExistence type="predicted"/>
<dbReference type="GO" id="GO:0007166">
    <property type="term" value="P:cell surface receptor signaling pathway"/>
    <property type="evidence" value="ECO:0007669"/>
    <property type="project" value="InterPro"/>
</dbReference>
<dbReference type="CDD" id="cd21037">
    <property type="entry name" value="MLKL_NTD"/>
    <property type="match status" value="1"/>
</dbReference>
<keyword evidence="1" id="KW-0175">Coiled coil</keyword>
<accession>A0A397HKB7</accession>
<name>A0A397HKB7_9GLOM</name>
<dbReference type="InterPro" id="IPR036537">
    <property type="entry name" value="Adaptor_Cbl_N_dom_sf"/>
</dbReference>
<evidence type="ECO:0000313" key="2">
    <source>
        <dbReference type="EMBL" id="RHZ60880.1"/>
    </source>
</evidence>
<dbReference type="InterPro" id="IPR059179">
    <property type="entry name" value="MLKL-like_MCAfunc"/>
</dbReference>
<dbReference type="OrthoDB" id="2314769at2759"/>
<dbReference type="Proteomes" id="UP000266861">
    <property type="component" value="Unassembled WGS sequence"/>
</dbReference>
<gene>
    <name evidence="2" type="ORF">Glove_350g184</name>
</gene>
<reference evidence="2 3" key="1">
    <citation type="submission" date="2018-08" db="EMBL/GenBank/DDBJ databases">
        <title>Genome and evolution of the arbuscular mycorrhizal fungus Diversispora epigaea (formerly Glomus versiforme) and its bacterial endosymbionts.</title>
        <authorList>
            <person name="Sun X."/>
            <person name="Fei Z."/>
            <person name="Harrison M."/>
        </authorList>
    </citation>
    <scope>NUCLEOTIDE SEQUENCE [LARGE SCALE GENOMIC DNA]</scope>
    <source>
        <strain evidence="2 3">IT104</strain>
    </source>
</reference>